<proteinExistence type="predicted"/>
<feature type="compositionally biased region" description="Low complexity" evidence="1">
    <location>
        <begin position="450"/>
        <end position="463"/>
    </location>
</feature>
<feature type="compositionally biased region" description="Basic and acidic residues" evidence="1">
    <location>
        <begin position="639"/>
        <end position="660"/>
    </location>
</feature>
<feature type="compositionally biased region" description="Basic residues" evidence="1">
    <location>
        <begin position="345"/>
        <end position="355"/>
    </location>
</feature>
<feature type="region of interest" description="Disordered" evidence="1">
    <location>
        <begin position="234"/>
        <end position="254"/>
    </location>
</feature>
<gene>
    <name evidence="2" type="ORF">DSL72_001067</name>
</gene>
<feature type="compositionally biased region" description="Basic and acidic residues" evidence="1">
    <location>
        <begin position="31"/>
        <end position="49"/>
    </location>
</feature>
<name>A0A8A3P458_9HELO</name>
<accession>A0A8A3P458</accession>
<feature type="region of interest" description="Disordered" evidence="1">
    <location>
        <begin position="1"/>
        <end position="171"/>
    </location>
</feature>
<reference evidence="2" key="1">
    <citation type="submission" date="2020-10" db="EMBL/GenBank/DDBJ databases">
        <title>Genome Sequence of Monilinia vaccinii-corymbosi Sheds Light on Mummy Berry Disease Infection of Blueberry and Mating Type.</title>
        <authorList>
            <person name="Yow A.G."/>
            <person name="Zhang Y."/>
            <person name="Bansal K."/>
            <person name="Eacker S.M."/>
            <person name="Sullivan S."/>
            <person name="Liachko I."/>
            <person name="Cubeta M.A."/>
            <person name="Rollins J.A."/>
            <person name="Ashrafi H."/>
        </authorList>
    </citation>
    <scope>NUCLEOTIDE SEQUENCE</scope>
    <source>
        <strain evidence="2">RL-1</strain>
    </source>
</reference>
<dbReference type="AlphaFoldDB" id="A0A8A3P458"/>
<feature type="compositionally biased region" description="Basic and acidic residues" evidence="1">
    <location>
        <begin position="520"/>
        <end position="529"/>
    </location>
</feature>
<organism evidence="2 3">
    <name type="scientific">Monilinia vaccinii-corymbosi</name>
    <dbReference type="NCBI Taxonomy" id="61207"/>
    <lineage>
        <taxon>Eukaryota</taxon>
        <taxon>Fungi</taxon>
        <taxon>Dikarya</taxon>
        <taxon>Ascomycota</taxon>
        <taxon>Pezizomycotina</taxon>
        <taxon>Leotiomycetes</taxon>
        <taxon>Helotiales</taxon>
        <taxon>Sclerotiniaceae</taxon>
        <taxon>Monilinia</taxon>
    </lineage>
</organism>
<dbReference type="Proteomes" id="UP000672032">
    <property type="component" value="Chromosome 2"/>
</dbReference>
<feature type="compositionally biased region" description="Basic and acidic residues" evidence="1">
    <location>
        <begin position="330"/>
        <end position="344"/>
    </location>
</feature>
<feature type="region of interest" description="Disordered" evidence="1">
    <location>
        <begin position="584"/>
        <end position="660"/>
    </location>
</feature>
<feature type="compositionally biased region" description="Polar residues" evidence="1">
    <location>
        <begin position="435"/>
        <end position="449"/>
    </location>
</feature>
<sequence>MGSPHAACVEEVDEETGKIIKSSRQSASVKASKDKAKERSKISTRDRPSSKASKTSSDSGYSTGAILTGSEISSPDATKDTEYTKESKKSRRPSMGQGRPSISLESRPPQTLKNKESREHRRSLSVNTDSKPEYYGVPSPISSRHPQTPIISHPPTPILPVRPRASTHAQTYSGTRPISYHAASASASSAYPPLSNSAYFQPSHQSTQFQVPPPSPAFNNYAVVHAQQATGYFQPQEPQPLSRSLSERFGPQREKVSAYGIREEQAQKPRTMTGGYEREYHYSDDEYDSYESSVEGPIGRTITRSIRVPSGVPSRTNSSAISESNFSKTDSTHSRESHYGEVKSGHGKSRSKSKARRDSQAMPPPSLPLTKPILRRTSVKMPVYDDDLSQNSVEEHQEKPPRPVSRLRRPSVHRNSVSYDVADLPREAERLRVESANSKSRRQQSYYEQSASSTRASTSGSSGYDAKATSGPTGYDAKLSAAATYLEEVSGPTIPLTAEALRKEQQRQARGSSRGTKSRGSRDLSDYDYRGTQATRTTRSGGGGGGDDDDVTIEVTGQAKVTVGRARIHWDDGGGKIRVHRTETIRDGSQGTSSDYECGYGPKLLDDRDRRSRRDLSDSQSTRSLMKSQHSYALVSPRPQERDRAPRERREDYEARAANW</sequence>
<dbReference type="EMBL" id="CP063406">
    <property type="protein sequence ID" value="QSZ31500.1"/>
    <property type="molecule type" value="Genomic_DNA"/>
</dbReference>
<protein>
    <submittedName>
        <fullName evidence="2">Uncharacterized protein</fullName>
    </submittedName>
</protein>
<evidence type="ECO:0000313" key="3">
    <source>
        <dbReference type="Proteomes" id="UP000672032"/>
    </source>
</evidence>
<feature type="compositionally biased region" description="Basic and acidic residues" evidence="1">
    <location>
        <begin position="423"/>
        <end position="433"/>
    </location>
</feature>
<feature type="region of interest" description="Disordered" evidence="1">
    <location>
        <begin position="502"/>
        <end position="552"/>
    </location>
</feature>
<feature type="compositionally biased region" description="Polar residues" evidence="1">
    <location>
        <begin position="140"/>
        <end position="150"/>
    </location>
</feature>
<feature type="compositionally biased region" description="Low complexity" evidence="1">
    <location>
        <begin position="50"/>
        <end position="64"/>
    </location>
</feature>
<keyword evidence="3" id="KW-1185">Reference proteome</keyword>
<feature type="compositionally biased region" description="Basic and acidic residues" evidence="1">
    <location>
        <begin position="604"/>
        <end position="617"/>
    </location>
</feature>
<dbReference type="OrthoDB" id="4898142at2759"/>
<evidence type="ECO:0000313" key="2">
    <source>
        <dbReference type="EMBL" id="QSZ31500.1"/>
    </source>
</evidence>
<feature type="compositionally biased region" description="Basic and acidic residues" evidence="1">
    <location>
        <begin position="77"/>
        <end position="87"/>
    </location>
</feature>
<feature type="region of interest" description="Disordered" evidence="1">
    <location>
        <begin position="283"/>
        <end position="473"/>
    </location>
</feature>
<evidence type="ECO:0000256" key="1">
    <source>
        <dbReference type="SAM" id="MobiDB-lite"/>
    </source>
</evidence>
<feature type="compositionally biased region" description="Polar residues" evidence="1">
    <location>
        <begin position="313"/>
        <end position="329"/>
    </location>
</feature>